<dbReference type="EMBL" id="OZ020099">
    <property type="protein sequence ID" value="CAK9271482.1"/>
    <property type="molecule type" value="Genomic_DNA"/>
</dbReference>
<dbReference type="Pfam" id="PF00612">
    <property type="entry name" value="IQ"/>
    <property type="match status" value="2"/>
</dbReference>
<feature type="domain" description="DUF4005" evidence="5">
    <location>
        <begin position="453"/>
        <end position="506"/>
    </location>
</feature>
<comment type="subunit">
    <text evidence="3">Binds to multiple calmodulin (CaM) in the presence of Ca(2+) and CaM-like proteins.</text>
</comment>
<gene>
    <name evidence="6" type="ORF">CSSPJE1EN1_LOCUS16960</name>
</gene>
<dbReference type="PROSITE" id="PS50096">
    <property type="entry name" value="IQ"/>
    <property type="match status" value="2"/>
</dbReference>
<evidence type="ECO:0000259" key="5">
    <source>
        <dbReference type="Pfam" id="PF13178"/>
    </source>
</evidence>
<keyword evidence="1" id="KW-0112">Calmodulin-binding</keyword>
<dbReference type="Gene3D" id="1.20.5.1190">
    <property type="entry name" value="iswi atpase"/>
    <property type="match status" value="1"/>
</dbReference>
<evidence type="ECO:0000256" key="4">
    <source>
        <dbReference type="SAM" id="MobiDB-lite"/>
    </source>
</evidence>
<organism evidence="6 7">
    <name type="scientific">Sphagnum jensenii</name>
    <dbReference type="NCBI Taxonomy" id="128206"/>
    <lineage>
        <taxon>Eukaryota</taxon>
        <taxon>Viridiplantae</taxon>
        <taxon>Streptophyta</taxon>
        <taxon>Embryophyta</taxon>
        <taxon>Bryophyta</taxon>
        <taxon>Sphagnophytina</taxon>
        <taxon>Sphagnopsida</taxon>
        <taxon>Sphagnales</taxon>
        <taxon>Sphagnaceae</taxon>
        <taxon>Sphagnum</taxon>
    </lineage>
</organism>
<feature type="region of interest" description="Disordered" evidence="4">
    <location>
        <begin position="541"/>
        <end position="561"/>
    </location>
</feature>
<dbReference type="InterPro" id="IPR025064">
    <property type="entry name" value="DUF4005"/>
</dbReference>
<comment type="similarity">
    <text evidence="2">Belongs to the IQD family.</text>
</comment>
<dbReference type="Proteomes" id="UP001497444">
    <property type="component" value="Chromosome 4"/>
</dbReference>
<accession>A0ABP0X1K8</accession>
<evidence type="ECO:0000256" key="1">
    <source>
        <dbReference type="ARBA" id="ARBA00022860"/>
    </source>
</evidence>
<evidence type="ECO:0000313" key="6">
    <source>
        <dbReference type="EMBL" id="CAK9271482.1"/>
    </source>
</evidence>
<feature type="region of interest" description="Disordered" evidence="4">
    <location>
        <begin position="476"/>
        <end position="497"/>
    </location>
</feature>
<name>A0ABP0X1K8_9BRYO</name>
<dbReference type="Pfam" id="PF13178">
    <property type="entry name" value="DUF4005"/>
    <property type="match status" value="1"/>
</dbReference>
<feature type="region of interest" description="Disordered" evidence="4">
    <location>
        <begin position="273"/>
        <end position="314"/>
    </location>
</feature>
<dbReference type="PANTHER" id="PTHR32295">
    <property type="entry name" value="IQ-DOMAIN 5-RELATED"/>
    <property type="match status" value="1"/>
</dbReference>
<dbReference type="InterPro" id="IPR000048">
    <property type="entry name" value="IQ_motif_EF-hand-BS"/>
</dbReference>
<proteinExistence type="inferred from homology"/>
<evidence type="ECO:0000256" key="3">
    <source>
        <dbReference type="ARBA" id="ARBA00024378"/>
    </source>
</evidence>
<protein>
    <recommendedName>
        <fullName evidence="5">DUF4005 domain-containing protein</fullName>
    </recommendedName>
</protein>
<evidence type="ECO:0000256" key="2">
    <source>
        <dbReference type="ARBA" id="ARBA00024341"/>
    </source>
</evidence>
<keyword evidence="7" id="KW-1185">Reference proteome</keyword>
<sequence>MGKANPGKWFKAVTKAFRSPSKEKAANTKAIRHANFDNLTTTKPVPLPLPTIENTGILNGEQERSKGVLDEELAGDQVNLIDGFQKDGISQSKGNIEVNGNDAVSREEWAAIKIQRAFRSHLVRWQCEYFALKGVIRLQALVRGHTVRRQAATTLRAMEALVRVQARVRARRVRMSEDGQAVQQQIRQRRQLVSRPIKAAYMSILLCVHGQLKRSTPQRNMLFIDTEPDQPHWGWSWMDRWMAARPWENRSLDQLKDGSQAIPSLKSLEARTKHVDKHVDPGDISLKVGGKSSTKKGEEKPVPVSRPVQNGKKTAIPLPLPSPPHIHDSMAADLPIQNTTPSGEVPSTEQALSTEVENAATQMSSLSTDVEDASFSSAAHEKTVILPPSPEHPFTVKVPSDLPSSFSQEPYELKEVTTNGVTSPLHSPGCNKKPLNDIANNTKEAEAGENDLPASFKPTTSRYMAATESAKAKFRLLGSPQNRTEGDESPRKHQKRLSLNGVAQISKPISPAPRAKSISQVRTSLPGGLFKEKSIDMTGIESPIRRKSLGGDQGKAAVKWR</sequence>
<dbReference type="PANTHER" id="PTHR32295:SF6">
    <property type="entry name" value="PROTEIN IQ-DOMAIN 18"/>
    <property type="match status" value="1"/>
</dbReference>
<reference evidence="6" key="1">
    <citation type="submission" date="2024-02" db="EMBL/GenBank/DDBJ databases">
        <authorList>
            <consortium name="ELIXIR-Norway"/>
            <consortium name="Elixir Norway"/>
        </authorList>
    </citation>
    <scope>NUCLEOTIDE SEQUENCE</scope>
</reference>
<evidence type="ECO:0000313" key="7">
    <source>
        <dbReference type="Proteomes" id="UP001497444"/>
    </source>
</evidence>